<evidence type="ECO:0000313" key="2">
    <source>
        <dbReference type="Proteomes" id="UP000052008"/>
    </source>
</evidence>
<accession>A0A0S7WT35</accession>
<name>A0A0S7WT35_UNCT6</name>
<organism evidence="1 2">
    <name type="scientific">candidate division TA06 bacterium DG_24</name>
    <dbReference type="NCBI Taxonomy" id="1703770"/>
    <lineage>
        <taxon>Bacteria</taxon>
        <taxon>Bacteria division TA06</taxon>
    </lineage>
</organism>
<proteinExistence type="predicted"/>
<dbReference type="STRING" id="1703770.AMJ39_05095"/>
<dbReference type="EMBL" id="LIZS01000022">
    <property type="protein sequence ID" value="KPJ53329.1"/>
    <property type="molecule type" value="Genomic_DNA"/>
</dbReference>
<evidence type="ECO:0000313" key="1">
    <source>
        <dbReference type="EMBL" id="KPJ53329.1"/>
    </source>
</evidence>
<sequence>MGISHRTVVLSVFGGRGVLEGGSRAVEDGGSRTCREDDSSQPLMTTVSMMIFLLFTEADQ</sequence>
<protein>
    <submittedName>
        <fullName evidence="1">Uncharacterized protein</fullName>
    </submittedName>
</protein>
<gene>
    <name evidence="1" type="ORF">AMJ39_05095</name>
</gene>
<comment type="caution">
    <text evidence="1">The sequence shown here is derived from an EMBL/GenBank/DDBJ whole genome shotgun (WGS) entry which is preliminary data.</text>
</comment>
<dbReference type="Proteomes" id="UP000052008">
    <property type="component" value="Unassembled WGS sequence"/>
</dbReference>
<dbReference type="AlphaFoldDB" id="A0A0S7WT35"/>
<reference evidence="1 2" key="1">
    <citation type="journal article" date="2015" name="Microbiome">
        <title>Genomic resolution of linkages in carbon, nitrogen, and sulfur cycling among widespread estuary sediment bacteria.</title>
        <authorList>
            <person name="Baker B.J."/>
            <person name="Lazar C.S."/>
            <person name="Teske A.P."/>
            <person name="Dick G.J."/>
        </authorList>
    </citation>
    <scope>NUCLEOTIDE SEQUENCE [LARGE SCALE GENOMIC DNA]</scope>
    <source>
        <strain evidence="1">DG_24</strain>
    </source>
</reference>